<reference evidence="3" key="1">
    <citation type="journal article" date="2014" name="Int. J. Syst. Evol. Microbiol.">
        <title>Complete genome of a new Firmicutes species belonging to the dominant human colonic microbiota ('Ruminococcus bicirculans') reveals two chromosomes and a selective capacity to utilize plant glucans.</title>
        <authorList>
            <consortium name="NISC Comparative Sequencing Program"/>
            <person name="Wegmann U."/>
            <person name="Louis P."/>
            <person name="Goesmann A."/>
            <person name="Henrissat B."/>
            <person name="Duncan S.H."/>
            <person name="Flint H.J."/>
        </authorList>
    </citation>
    <scope>NUCLEOTIDE SEQUENCE</scope>
    <source>
        <strain evidence="3">VKM Ac-1246</strain>
    </source>
</reference>
<evidence type="ECO:0000313" key="3">
    <source>
        <dbReference type="EMBL" id="GLJ67544.1"/>
    </source>
</evidence>
<dbReference type="EMBL" id="BSEL01000004">
    <property type="protein sequence ID" value="GLJ67544.1"/>
    <property type="molecule type" value="Genomic_DNA"/>
</dbReference>
<protein>
    <recommendedName>
        <fullName evidence="2">DUF3631 domain-containing protein</fullName>
    </recommendedName>
</protein>
<accession>A0ABQ5SVM7</accession>
<gene>
    <name evidence="3" type="ORF">GCM10017579_15800</name>
</gene>
<feature type="region of interest" description="Disordered" evidence="1">
    <location>
        <begin position="1"/>
        <end position="23"/>
    </location>
</feature>
<dbReference type="InterPro" id="IPR022081">
    <property type="entry name" value="DUF3631"/>
</dbReference>
<name>A0ABQ5SVM7_9ACTN</name>
<dbReference type="Proteomes" id="UP001142292">
    <property type="component" value="Unassembled WGS sequence"/>
</dbReference>
<keyword evidence="4" id="KW-1185">Reference proteome</keyword>
<organism evidence="3 4">
    <name type="scientific">Nocardioides luteus</name>
    <dbReference type="NCBI Taxonomy" id="1844"/>
    <lineage>
        <taxon>Bacteria</taxon>
        <taxon>Bacillati</taxon>
        <taxon>Actinomycetota</taxon>
        <taxon>Actinomycetes</taxon>
        <taxon>Propionibacteriales</taxon>
        <taxon>Nocardioidaceae</taxon>
        <taxon>Nocardioides</taxon>
    </lineage>
</organism>
<feature type="compositionally biased region" description="Low complexity" evidence="1">
    <location>
        <begin position="409"/>
        <end position="421"/>
    </location>
</feature>
<dbReference type="RefSeq" id="WP_189117771.1">
    <property type="nucleotide sequence ID" value="NZ_BMRK01000004.1"/>
</dbReference>
<dbReference type="Pfam" id="PF12307">
    <property type="entry name" value="DUF3631"/>
    <property type="match status" value="1"/>
</dbReference>
<comment type="caution">
    <text evidence="3">The sequence shown here is derived from an EMBL/GenBank/DDBJ whole genome shotgun (WGS) entry which is preliminary data.</text>
</comment>
<proteinExistence type="predicted"/>
<feature type="region of interest" description="Disordered" evidence="1">
    <location>
        <begin position="373"/>
        <end position="452"/>
    </location>
</feature>
<evidence type="ECO:0000313" key="4">
    <source>
        <dbReference type="Proteomes" id="UP001142292"/>
    </source>
</evidence>
<feature type="compositionally biased region" description="Polar residues" evidence="1">
    <location>
        <begin position="391"/>
        <end position="404"/>
    </location>
</feature>
<evidence type="ECO:0000259" key="2">
    <source>
        <dbReference type="Pfam" id="PF12307"/>
    </source>
</evidence>
<sequence length="480" mass="52047">MDAEIHTDQDQNDGSAARTPADFTPDAGELLLNEVREALARYVILPDEHAATGVVLWIAATHAVPAWAHAARLVIRAPEKRCGKSRLLDLVEAMCHDPLLTVNASPSAVYRSIGMKRKNPPTILLDEADTVFGPKAGDNEDLRGLLNAGHQRNRPALRYNAANSSVEKIQTFAMAALAGIGAMPDTIEDRAVVIRMRRRAPGESVAPYRTRRDGPALDNLRQRLNQWVRAHLDHLGSAMPEMPVEDRAADTWEPLLAVADLAGGAWPDLARAACTSLTETRDANVQVSIQARLLTDCRTAFGTSEMLATTDLLDHLKEDPEAPWATYGNTGLTPVRLGALLRDFDITSANLRLGKDRQAKGYRRADFADAWARYCPPEDPNPSQPSQPSQTNVSADQDLFSSGTGREIQPSQSRPTQTQPVPAVPHPSHPETAPDQAQHPVGTAGTAGTAPLPLTCRACRQPLAVDDGTHLHPTCEETSR</sequence>
<evidence type="ECO:0000256" key="1">
    <source>
        <dbReference type="SAM" id="MobiDB-lite"/>
    </source>
</evidence>
<reference evidence="3" key="2">
    <citation type="submission" date="2023-01" db="EMBL/GenBank/DDBJ databases">
        <authorList>
            <person name="Sun Q."/>
            <person name="Evtushenko L."/>
        </authorList>
    </citation>
    <scope>NUCLEOTIDE SEQUENCE</scope>
    <source>
        <strain evidence="3">VKM Ac-1246</strain>
    </source>
</reference>
<feature type="domain" description="DUF3631" evidence="2">
    <location>
        <begin position="195"/>
        <end position="374"/>
    </location>
</feature>